<dbReference type="GeneID" id="17271504"/>
<protein>
    <submittedName>
        <fullName evidence="3">Uncharacterized protein</fullName>
    </submittedName>
</protein>
<keyword evidence="2" id="KW-0732">Signal</keyword>
<reference evidence="3" key="2">
    <citation type="submission" date="2024-10" db="UniProtKB">
        <authorList>
            <consortium name="EnsemblProtists"/>
        </authorList>
    </citation>
    <scope>IDENTIFICATION</scope>
</reference>
<sequence>AFIGVALIAAKLVCCWCCWCRRAARPSPSPSLAATGKSRGIALRGGAGPSIEF</sequence>
<dbReference type="EnsemblProtists" id="EOD25958">
    <property type="protein sequence ID" value="EOD25958"/>
    <property type="gene ID" value="EMIHUDRAFT_367212"/>
</dbReference>
<feature type="region of interest" description="Disordered" evidence="1">
    <location>
        <begin position="25"/>
        <end position="53"/>
    </location>
</feature>
<reference evidence="4" key="1">
    <citation type="journal article" date="2013" name="Nature">
        <title>Pan genome of the phytoplankton Emiliania underpins its global distribution.</title>
        <authorList>
            <person name="Read B.A."/>
            <person name="Kegel J."/>
            <person name="Klute M.J."/>
            <person name="Kuo A."/>
            <person name="Lefebvre S.C."/>
            <person name="Maumus F."/>
            <person name="Mayer C."/>
            <person name="Miller J."/>
            <person name="Monier A."/>
            <person name="Salamov A."/>
            <person name="Young J."/>
            <person name="Aguilar M."/>
            <person name="Claverie J.M."/>
            <person name="Frickenhaus S."/>
            <person name="Gonzalez K."/>
            <person name="Herman E.K."/>
            <person name="Lin Y.C."/>
            <person name="Napier J."/>
            <person name="Ogata H."/>
            <person name="Sarno A.F."/>
            <person name="Shmutz J."/>
            <person name="Schroeder D."/>
            <person name="de Vargas C."/>
            <person name="Verret F."/>
            <person name="von Dassow P."/>
            <person name="Valentin K."/>
            <person name="Van de Peer Y."/>
            <person name="Wheeler G."/>
            <person name="Dacks J.B."/>
            <person name="Delwiche C.F."/>
            <person name="Dyhrman S.T."/>
            <person name="Glockner G."/>
            <person name="John U."/>
            <person name="Richards T."/>
            <person name="Worden A.Z."/>
            <person name="Zhang X."/>
            <person name="Grigoriev I.V."/>
            <person name="Allen A.E."/>
            <person name="Bidle K."/>
            <person name="Borodovsky M."/>
            <person name="Bowler C."/>
            <person name="Brownlee C."/>
            <person name="Cock J.M."/>
            <person name="Elias M."/>
            <person name="Gladyshev V.N."/>
            <person name="Groth M."/>
            <person name="Guda C."/>
            <person name="Hadaegh A."/>
            <person name="Iglesias-Rodriguez M.D."/>
            <person name="Jenkins J."/>
            <person name="Jones B.M."/>
            <person name="Lawson T."/>
            <person name="Leese F."/>
            <person name="Lindquist E."/>
            <person name="Lobanov A."/>
            <person name="Lomsadze A."/>
            <person name="Malik S.B."/>
            <person name="Marsh M.E."/>
            <person name="Mackinder L."/>
            <person name="Mock T."/>
            <person name="Mueller-Roeber B."/>
            <person name="Pagarete A."/>
            <person name="Parker M."/>
            <person name="Probert I."/>
            <person name="Quesneville H."/>
            <person name="Raines C."/>
            <person name="Rensing S.A."/>
            <person name="Riano-Pachon D.M."/>
            <person name="Richier S."/>
            <person name="Rokitta S."/>
            <person name="Shiraiwa Y."/>
            <person name="Soanes D.M."/>
            <person name="van der Giezen M."/>
            <person name="Wahlund T.M."/>
            <person name="Williams B."/>
            <person name="Wilson W."/>
            <person name="Wolfe G."/>
            <person name="Wurch L.L."/>
        </authorList>
    </citation>
    <scope>NUCLEOTIDE SEQUENCE</scope>
</reference>
<evidence type="ECO:0000256" key="1">
    <source>
        <dbReference type="SAM" id="MobiDB-lite"/>
    </source>
</evidence>
<evidence type="ECO:0000256" key="2">
    <source>
        <dbReference type="SAM" id="SignalP"/>
    </source>
</evidence>
<dbReference type="EnsemblProtists" id="EOD31541">
    <property type="protein sequence ID" value="EOD31541"/>
    <property type="gene ID" value="EMIHUDRAFT_364921"/>
</dbReference>
<accession>A0A0D3JR23</accession>
<dbReference type="GeneID" id="17276814"/>
<dbReference type="KEGG" id="ehx:EMIHUDRAFT_364921"/>
<dbReference type="RefSeq" id="XP_005778387.1">
    <property type="nucleotide sequence ID" value="XM_005778330.1"/>
</dbReference>
<proteinExistence type="predicted"/>
<dbReference type="KEGG" id="ehx:EMIHUDRAFT_367212"/>
<keyword evidence="4" id="KW-1185">Reference proteome</keyword>
<dbReference type="HOGENOM" id="CLU_3075071_0_0_1"/>
<dbReference type="PaxDb" id="2903-EOD25958"/>
<feature type="signal peptide" evidence="2">
    <location>
        <begin position="1"/>
        <end position="17"/>
    </location>
</feature>
<feature type="compositionally biased region" description="Gly residues" evidence="1">
    <location>
        <begin position="43"/>
        <end position="53"/>
    </location>
</feature>
<dbReference type="RefSeq" id="XP_005783970.1">
    <property type="nucleotide sequence ID" value="XM_005783913.1"/>
</dbReference>
<name>A0A0D3JR23_EMIH1</name>
<dbReference type="Proteomes" id="UP000013827">
    <property type="component" value="Unassembled WGS sequence"/>
</dbReference>
<feature type="chain" id="PRO_5044053583" evidence="2">
    <location>
        <begin position="18"/>
        <end position="53"/>
    </location>
</feature>
<dbReference type="AlphaFoldDB" id="A0A0D3JR23"/>
<organism evidence="3 4">
    <name type="scientific">Emiliania huxleyi (strain CCMP1516)</name>
    <dbReference type="NCBI Taxonomy" id="280463"/>
    <lineage>
        <taxon>Eukaryota</taxon>
        <taxon>Haptista</taxon>
        <taxon>Haptophyta</taxon>
        <taxon>Prymnesiophyceae</taxon>
        <taxon>Isochrysidales</taxon>
        <taxon>Noelaerhabdaceae</taxon>
        <taxon>Emiliania</taxon>
    </lineage>
</organism>
<evidence type="ECO:0000313" key="3">
    <source>
        <dbReference type="EnsemblProtists" id="EOD25958"/>
    </source>
</evidence>
<evidence type="ECO:0000313" key="4">
    <source>
        <dbReference type="Proteomes" id="UP000013827"/>
    </source>
</evidence>